<dbReference type="Proteomes" id="UP001221686">
    <property type="component" value="Unassembled WGS sequence"/>
</dbReference>
<dbReference type="InterPro" id="IPR051049">
    <property type="entry name" value="Dienelactone_hydrolase-like"/>
</dbReference>
<dbReference type="GO" id="GO:0016787">
    <property type="term" value="F:hydrolase activity"/>
    <property type="evidence" value="ECO:0007669"/>
    <property type="project" value="UniProtKB-KW"/>
</dbReference>
<name>A0ABT5DT69_9BACT</name>
<comment type="caution">
    <text evidence="2">The sequence shown here is derived from an EMBL/GenBank/DDBJ whole genome shotgun (WGS) entry which is preliminary data.</text>
</comment>
<feature type="domain" description="Dienelactone hydrolase" evidence="1">
    <location>
        <begin position="18"/>
        <end position="252"/>
    </location>
</feature>
<dbReference type="PANTHER" id="PTHR46623">
    <property type="entry name" value="CARBOXYMETHYLENEBUTENOLIDASE-RELATED"/>
    <property type="match status" value="1"/>
</dbReference>
<dbReference type="InterPro" id="IPR029058">
    <property type="entry name" value="AB_hydrolase_fold"/>
</dbReference>
<dbReference type="Pfam" id="PF01738">
    <property type="entry name" value="DLH"/>
    <property type="match status" value="1"/>
</dbReference>
<dbReference type="Gene3D" id="3.40.50.1820">
    <property type="entry name" value="alpha/beta hydrolase"/>
    <property type="match status" value="1"/>
</dbReference>
<reference evidence="2 3" key="1">
    <citation type="submission" date="2022-11" db="EMBL/GenBank/DDBJ databases">
        <title>Minimal conservation of predation-associated metabolite biosynthetic gene clusters underscores biosynthetic potential of Myxococcota including descriptions for ten novel species: Archangium lansinium sp. nov., Myxococcus landrumus sp. nov., Nannocystis bai.</title>
        <authorList>
            <person name="Ahearne A."/>
            <person name="Stevens C."/>
            <person name="Dowd S."/>
        </authorList>
    </citation>
    <scope>NUCLEOTIDE SEQUENCE [LARGE SCALE GENOMIC DNA]</scope>
    <source>
        <strain evidence="2 3">BB15-2</strain>
    </source>
</reference>
<gene>
    <name evidence="2" type="ORF">POL25_01735</name>
</gene>
<dbReference type="PANTHER" id="PTHR46623:SF10">
    <property type="entry name" value="CARBOXYMETHYLENEBUTENOLIDASE HOMOLOG"/>
    <property type="match status" value="1"/>
</dbReference>
<dbReference type="InterPro" id="IPR002925">
    <property type="entry name" value="Dienelactn_hydro"/>
</dbReference>
<keyword evidence="3" id="KW-1185">Reference proteome</keyword>
<evidence type="ECO:0000259" key="1">
    <source>
        <dbReference type="Pfam" id="PF01738"/>
    </source>
</evidence>
<evidence type="ECO:0000313" key="2">
    <source>
        <dbReference type="EMBL" id="MDC0715591.1"/>
    </source>
</evidence>
<keyword evidence="2" id="KW-0378">Hydrolase</keyword>
<dbReference type="SUPFAM" id="SSF53474">
    <property type="entry name" value="alpha/beta-Hydrolases"/>
    <property type="match status" value="1"/>
</dbReference>
<organism evidence="2 3">
    <name type="scientific">Nannocystis bainbridge</name>
    <dbReference type="NCBI Taxonomy" id="2995303"/>
    <lineage>
        <taxon>Bacteria</taxon>
        <taxon>Pseudomonadati</taxon>
        <taxon>Myxococcota</taxon>
        <taxon>Polyangia</taxon>
        <taxon>Nannocystales</taxon>
        <taxon>Nannocystaceae</taxon>
        <taxon>Nannocystis</taxon>
    </lineage>
</organism>
<dbReference type="EMBL" id="JAQNDL010000001">
    <property type="protein sequence ID" value="MDC0715591.1"/>
    <property type="molecule type" value="Genomic_DNA"/>
</dbReference>
<proteinExistence type="predicted"/>
<accession>A0ABT5DT69</accession>
<protein>
    <submittedName>
        <fullName evidence="2">Dienelactone hydrolase family protein</fullName>
    </submittedName>
</protein>
<evidence type="ECO:0000313" key="3">
    <source>
        <dbReference type="Proteomes" id="UP001221686"/>
    </source>
</evidence>
<sequence>MRVSTVDLETAAGTDHTQLVTPDGAGPWPAIILCTDAGGQRPAMLEIAGRLADLGYLVAIPDLYFRVGQLQDLLPEGEKDRPIITAIFGDAAVRQRWFQRFYLSATADETVRIGVGAVLDHLAARPDVTGKVGTTGYCMGGNISLRIATIFGDRIAATASFHGGGLATAAPDSPHLRAAAVRSRVYVAGAIEDATFTDEARSTLEAALTEAGVEHTIEVYPGRHGFAVTDNPTYDAACEARHFAALEALFAATLRA</sequence>
<dbReference type="RefSeq" id="WP_272084016.1">
    <property type="nucleotide sequence ID" value="NZ_JAQNDL010000001.1"/>
</dbReference>